<reference evidence="2 3" key="1">
    <citation type="submission" date="2020-07" db="EMBL/GenBank/DDBJ databases">
        <title>Complete Genome Sequence of an acetic acid bacterium, Acetobacter aceti JCM20276.</title>
        <authorList>
            <person name="Hirose Y."/>
            <person name="Mihara H."/>
        </authorList>
    </citation>
    <scope>NUCLEOTIDE SEQUENCE [LARGE SCALE GENOMIC DNA]</scope>
    <source>
        <strain evidence="2 3">JCM20276</strain>
    </source>
</reference>
<organism evidence="2 3">
    <name type="scientific">Acetobacter aceti</name>
    <dbReference type="NCBI Taxonomy" id="435"/>
    <lineage>
        <taxon>Bacteria</taxon>
        <taxon>Pseudomonadati</taxon>
        <taxon>Pseudomonadota</taxon>
        <taxon>Alphaproteobacteria</taxon>
        <taxon>Acetobacterales</taxon>
        <taxon>Acetobacteraceae</taxon>
        <taxon>Acetobacter</taxon>
        <taxon>Acetobacter subgen. Acetobacter</taxon>
    </lineage>
</organism>
<protein>
    <submittedName>
        <fullName evidence="2">Uncharacterized protein</fullName>
    </submittedName>
</protein>
<dbReference type="RefSeq" id="WP_232091890.1">
    <property type="nucleotide sequence ID" value="NZ_AP023326.1"/>
</dbReference>
<evidence type="ECO:0000256" key="1">
    <source>
        <dbReference type="SAM" id="SignalP"/>
    </source>
</evidence>
<proteinExistence type="predicted"/>
<keyword evidence="1" id="KW-0732">Signal</keyword>
<evidence type="ECO:0000313" key="3">
    <source>
        <dbReference type="Proteomes" id="UP000515220"/>
    </source>
</evidence>
<name>A0A6S6PPU6_ACEAC</name>
<dbReference type="Proteomes" id="UP000515220">
    <property type="component" value="Chromosome"/>
</dbReference>
<feature type="signal peptide" evidence="1">
    <location>
        <begin position="1"/>
        <end position="41"/>
    </location>
</feature>
<dbReference type="AlphaFoldDB" id="A0A6S6PPU6"/>
<feature type="chain" id="PRO_5027807648" evidence="1">
    <location>
        <begin position="42"/>
        <end position="107"/>
    </location>
</feature>
<sequence length="107" mass="11671">MRFTNVPTLVKALSLMIRKTAFLTCLTAATLTFSMIGAACAAPPAVVAVNREIGPSVTGNFQDVTHKSGQQSAYTEFLWGLWQPKRNGAGSRYRLDTRFPGRCPVHV</sequence>
<accession>A0A6S6PPU6</accession>
<gene>
    <name evidence="2" type="ORF">AAJCM20276_13260</name>
</gene>
<evidence type="ECO:0000313" key="2">
    <source>
        <dbReference type="EMBL" id="BCI66702.1"/>
    </source>
</evidence>
<dbReference type="EMBL" id="AP023326">
    <property type="protein sequence ID" value="BCI66702.1"/>
    <property type="molecule type" value="Genomic_DNA"/>
</dbReference>